<comment type="caution">
    <text evidence="1">The sequence shown here is derived from an EMBL/GenBank/DDBJ whole genome shotgun (WGS) entry which is preliminary data.</text>
</comment>
<accession>A0A644XRG7</accession>
<dbReference type="EMBL" id="VSSQ01003058">
    <property type="protein sequence ID" value="MPM18830.1"/>
    <property type="molecule type" value="Genomic_DNA"/>
</dbReference>
<gene>
    <name evidence="1" type="ORF">SDC9_65247</name>
</gene>
<sequence length="70" mass="7572">MTTPLKLFSFETGADNTILSSLLASYVVEEIYVSPAMALLKYSWSATFLPTKSALLVMIVPVLSATLSDL</sequence>
<name>A0A644XRG7_9ZZZZ</name>
<evidence type="ECO:0000313" key="1">
    <source>
        <dbReference type="EMBL" id="MPM18830.1"/>
    </source>
</evidence>
<dbReference type="AlphaFoldDB" id="A0A644XRG7"/>
<proteinExistence type="predicted"/>
<protein>
    <submittedName>
        <fullName evidence="1">Uncharacterized protein</fullName>
    </submittedName>
</protein>
<reference evidence="1" key="1">
    <citation type="submission" date="2019-08" db="EMBL/GenBank/DDBJ databases">
        <authorList>
            <person name="Kucharzyk K."/>
            <person name="Murdoch R.W."/>
            <person name="Higgins S."/>
            <person name="Loffler F."/>
        </authorList>
    </citation>
    <scope>NUCLEOTIDE SEQUENCE</scope>
</reference>
<organism evidence="1">
    <name type="scientific">bioreactor metagenome</name>
    <dbReference type="NCBI Taxonomy" id="1076179"/>
    <lineage>
        <taxon>unclassified sequences</taxon>
        <taxon>metagenomes</taxon>
        <taxon>ecological metagenomes</taxon>
    </lineage>
</organism>